<feature type="compositionally biased region" description="Polar residues" evidence="1">
    <location>
        <begin position="297"/>
        <end position="312"/>
    </location>
</feature>
<feature type="compositionally biased region" description="Basic residues" evidence="1">
    <location>
        <begin position="143"/>
        <end position="157"/>
    </location>
</feature>
<feature type="transmembrane region" description="Helical" evidence="2">
    <location>
        <begin position="361"/>
        <end position="383"/>
    </location>
</feature>
<reference evidence="3" key="1">
    <citation type="submission" date="2021-01" db="EMBL/GenBank/DDBJ databases">
        <authorList>
            <person name="Corre E."/>
            <person name="Pelletier E."/>
            <person name="Niang G."/>
            <person name="Scheremetjew M."/>
            <person name="Finn R."/>
            <person name="Kale V."/>
            <person name="Holt S."/>
            <person name="Cochrane G."/>
            <person name="Meng A."/>
            <person name="Brown T."/>
            <person name="Cohen L."/>
        </authorList>
    </citation>
    <scope>NUCLEOTIDE SEQUENCE</scope>
    <source>
        <strain evidence="3">B596</strain>
    </source>
</reference>
<keyword evidence="2" id="KW-0812">Transmembrane</keyword>
<feature type="region of interest" description="Disordered" evidence="1">
    <location>
        <begin position="1"/>
        <end position="64"/>
    </location>
</feature>
<feature type="compositionally biased region" description="Acidic residues" evidence="1">
    <location>
        <begin position="1"/>
        <end position="23"/>
    </location>
</feature>
<gene>
    <name evidence="3" type="ORF">PDEL0327_LOCUS1159</name>
</gene>
<feature type="region of interest" description="Disordered" evidence="1">
    <location>
        <begin position="419"/>
        <end position="464"/>
    </location>
</feature>
<dbReference type="AlphaFoldDB" id="A0A7S0TAA0"/>
<feature type="compositionally biased region" description="Polar residues" evidence="1">
    <location>
        <begin position="261"/>
        <end position="271"/>
    </location>
</feature>
<feature type="region of interest" description="Disordered" evidence="1">
    <location>
        <begin position="120"/>
        <end position="320"/>
    </location>
</feature>
<accession>A0A7S0TAA0</accession>
<protein>
    <submittedName>
        <fullName evidence="3">Uncharacterized protein</fullName>
    </submittedName>
</protein>
<feature type="compositionally biased region" description="Basic and acidic residues" evidence="1">
    <location>
        <begin position="120"/>
        <end position="142"/>
    </location>
</feature>
<name>A0A7S0TAA0_9STRA</name>
<proteinExistence type="predicted"/>
<keyword evidence="2" id="KW-1133">Transmembrane helix</keyword>
<evidence type="ECO:0000256" key="1">
    <source>
        <dbReference type="SAM" id="MobiDB-lite"/>
    </source>
</evidence>
<evidence type="ECO:0000256" key="2">
    <source>
        <dbReference type="SAM" id="Phobius"/>
    </source>
</evidence>
<dbReference type="SUPFAM" id="SSF82171">
    <property type="entry name" value="DPP6 N-terminal domain-like"/>
    <property type="match status" value="1"/>
</dbReference>
<sequence>MATDDDSDVMAGIMDDESTDDDTYSSSGNPFMKFMPASLSPTRARGSYNLPQQPGSIEPRNEKGVDRMLMMLKYPNAREEDIEEVLKRKEIHQQALQAAAIKKGQQFREKRELEDAERWKQQKEREQLKLHGLEHEHKELQMKKGRNNIKSFMRSKKSPTQGSFDQAVSNKISPRHSLEETEDDNAVIWQAATDGTDCVDFESGLRRSSKSSSTGGGGDGGEQSQNKRRRSSFLEKTRKSIKSVFGGSSKNGDLNIRDSSTHSSSKNNFTVSPGDAASMNSSNGYDGRSFAHGHPTSEASVVTQKISNTRSPVSRERSDIDSQQAVNHVYLVSSFQEASDEPSDEENNRKSWIADKKKNKLLIIIFSLVFVVSVIVTVLAVLYGRGRRGNVEASKSSENLQPDILVDAIELFPTPSPISGTNSQGVAIPPEEDVDEGGSNMAPSAKPASVTTKPPGDATSPTLVPTAVPIERPTLIPTESSLEEPFPDWVWSEEGEEGTVLKGIPGIDEHYGQSIALSDDGQKLAIGAPDAFNGAGIVRVYERQGGSWVSVGSLLGRNYGDQFGSSVALSSDGRVLAVSEPSFDGNSGDMTGNIRTYVFSPFGYVFMGQEIEGEDASDQFGIGLALSSDGRRLAVGAPHHDNADGDTRLVSGTAKVFEWSEEDNEWLSIGNGVDGTPLIGTDDRDRFGWSVDLNDDGSLLCVGAPRNEIHGGYVQCFEVSSDGAGWRQVGETIQNIDGLVRYDDQFGASIKVSRDPSGLRHRVAIGAHGKDNDNIFNAGHVVVHEFNPEAEARGWIRLGRKVITMETPGQGFRMGFALDFHEDLLAVGIPGASDGVGKVEVFQFQKGSWEWLRNPTVFYGVALSSSFGEAISMTPSGTFAVGSPQSNDDVGSVSFYRRTIT</sequence>
<feature type="compositionally biased region" description="Polar residues" evidence="1">
    <location>
        <begin position="158"/>
        <end position="172"/>
    </location>
</feature>
<evidence type="ECO:0000313" key="3">
    <source>
        <dbReference type="EMBL" id="CAD8729666.1"/>
    </source>
</evidence>
<organism evidence="3">
    <name type="scientific">Pseudo-nitzschia delicatissima</name>
    <dbReference type="NCBI Taxonomy" id="44447"/>
    <lineage>
        <taxon>Eukaryota</taxon>
        <taxon>Sar</taxon>
        <taxon>Stramenopiles</taxon>
        <taxon>Ochrophyta</taxon>
        <taxon>Bacillariophyta</taxon>
        <taxon>Bacillariophyceae</taxon>
        <taxon>Bacillariophycidae</taxon>
        <taxon>Bacillariales</taxon>
        <taxon>Bacillariaceae</taxon>
        <taxon>Pseudo-nitzschia</taxon>
    </lineage>
</organism>
<dbReference type="Gene3D" id="2.130.10.130">
    <property type="entry name" value="Integrin alpha, N-terminal"/>
    <property type="match status" value="2"/>
</dbReference>
<dbReference type="InterPro" id="IPR028994">
    <property type="entry name" value="Integrin_alpha_N"/>
</dbReference>
<dbReference type="EMBL" id="HBFG01001527">
    <property type="protein sequence ID" value="CAD8729666.1"/>
    <property type="molecule type" value="Transcribed_RNA"/>
</dbReference>
<keyword evidence="2" id="KW-0472">Membrane</keyword>